<dbReference type="OrthoDB" id="21449at2759"/>
<feature type="region of interest" description="Disordered" evidence="1">
    <location>
        <begin position="202"/>
        <end position="232"/>
    </location>
</feature>
<evidence type="ECO:0000313" key="2">
    <source>
        <dbReference type="EMBL" id="CAA3003003.1"/>
    </source>
</evidence>
<dbReference type="Proteomes" id="UP000594638">
    <property type="component" value="Unassembled WGS sequence"/>
</dbReference>
<dbReference type="PANTHER" id="PTHR45926">
    <property type="entry name" value="OSJNBA0053K19.4 PROTEIN"/>
    <property type="match status" value="1"/>
</dbReference>
<organism evidence="2 3">
    <name type="scientific">Olea europaea subsp. europaea</name>
    <dbReference type="NCBI Taxonomy" id="158383"/>
    <lineage>
        <taxon>Eukaryota</taxon>
        <taxon>Viridiplantae</taxon>
        <taxon>Streptophyta</taxon>
        <taxon>Embryophyta</taxon>
        <taxon>Tracheophyta</taxon>
        <taxon>Spermatophyta</taxon>
        <taxon>Magnoliopsida</taxon>
        <taxon>eudicotyledons</taxon>
        <taxon>Gunneridae</taxon>
        <taxon>Pentapetalae</taxon>
        <taxon>asterids</taxon>
        <taxon>lamiids</taxon>
        <taxon>Lamiales</taxon>
        <taxon>Oleaceae</taxon>
        <taxon>Oleeae</taxon>
        <taxon>Olea</taxon>
    </lineage>
</organism>
<sequence>MVSGGNEGSKEKKKWAESKVYTRKSFKGLKTSKNLSKEQQQKTQGMVSKGLNLTQKVVSSGVDAALDNFSGLNRDGLVEKAEIPRPENRVTINLSMKSKQEVRELKKKLEGERSMVWSLMKKIDANEKQRNDHGFDKSSGNKVPVGPSCMLKLLNQLSVSVVEDSQGGSENAEIEKKTPKANQFYKNSEFLLSKDKFPSVESNKKLKLNKKEGEGSESGNKFGLGKFSNQAF</sequence>
<name>A0A8S0TD04_OLEEU</name>
<gene>
    <name evidence="2" type="ORF">OLEA9_A020088</name>
</gene>
<reference evidence="2 3" key="1">
    <citation type="submission" date="2019-12" db="EMBL/GenBank/DDBJ databases">
        <authorList>
            <person name="Alioto T."/>
            <person name="Alioto T."/>
            <person name="Gomez Garrido J."/>
        </authorList>
    </citation>
    <scope>NUCLEOTIDE SEQUENCE [LARGE SCALE GENOMIC DNA]</scope>
</reference>
<dbReference type="AlphaFoldDB" id="A0A8S0TD04"/>
<comment type="caution">
    <text evidence="2">The sequence shown here is derived from an EMBL/GenBank/DDBJ whole genome shotgun (WGS) entry which is preliminary data.</text>
</comment>
<protein>
    <submittedName>
        <fullName evidence="2">Transcription factor GTE4</fullName>
    </submittedName>
</protein>
<evidence type="ECO:0000313" key="3">
    <source>
        <dbReference type="Proteomes" id="UP000594638"/>
    </source>
</evidence>
<accession>A0A8S0TD04</accession>
<dbReference type="Gramene" id="OE9A020088T1">
    <property type="protein sequence ID" value="OE9A020088C1"/>
    <property type="gene ID" value="OE9A020088"/>
</dbReference>
<proteinExistence type="predicted"/>
<evidence type="ECO:0000256" key="1">
    <source>
        <dbReference type="SAM" id="MobiDB-lite"/>
    </source>
</evidence>
<keyword evidence="3" id="KW-1185">Reference proteome</keyword>
<feature type="region of interest" description="Disordered" evidence="1">
    <location>
        <begin position="27"/>
        <end position="47"/>
    </location>
</feature>
<dbReference type="EMBL" id="CACTIH010005905">
    <property type="protein sequence ID" value="CAA3003003.1"/>
    <property type="molecule type" value="Genomic_DNA"/>
</dbReference>
<feature type="compositionally biased region" description="Basic and acidic residues" evidence="1">
    <location>
        <begin position="202"/>
        <end position="214"/>
    </location>
</feature>